<sequence length="85" mass="9756">MPFNSVPHSVNQFCKLVWVYLVFLFCCSIHVSEIISTTKYGLRPNYHRSHSLQAGLNFCVQLFVLSTPTTKTDSNFLPLRNYSPT</sequence>
<evidence type="ECO:0000256" key="1">
    <source>
        <dbReference type="SAM" id="Phobius"/>
    </source>
</evidence>
<keyword evidence="1" id="KW-1133">Transmembrane helix</keyword>
<proteinExistence type="predicted"/>
<protein>
    <submittedName>
        <fullName evidence="2">Uncharacterized protein</fullName>
    </submittedName>
</protein>
<reference evidence="2" key="1">
    <citation type="submission" date="2013-07" db="EMBL/GenBank/DDBJ databases">
        <title>The genome of Eucalyptus grandis.</title>
        <authorList>
            <person name="Schmutz J."/>
            <person name="Hayes R."/>
            <person name="Myburg A."/>
            <person name="Tuskan G."/>
            <person name="Grattapaglia D."/>
            <person name="Rokhsar D.S."/>
        </authorList>
    </citation>
    <scope>NUCLEOTIDE SEQUENCE</scope>
    <source>
        <tissue evidence="2">Leaf extractions</tissue>
    </source>
</reference>
<dbReference type="AlphaFoldDB" id="A0A059DEM7"/>
<feature type="transmembrane region" description="Helical" evidence="1">
    <location>
        <begin position="16"/>
        <end position="35"/>
    </location>
</feature>
<dbReference type="Gramene" id="KCW88856">
    <property type="protein sequence ID" value="KCW88856"/>
    <property type="gene ID" value="EUGRSUZ_A01183"/>
</dbReference>
<evidence type="ECO:0000313" key="2">
    <source>
        <dbReference type="EMBL" id="KCW88856.1"/>
    </source>
</evidence>
<accession>A0A059DEM7</accession>
<gene>
    <name evidence="2" type="ORF">EUGRSUZ_A01183</name>
</gene>
<dbReference type="InParanoid" id="A0A059DEM7"/>
<dbReference type="EMBL" id="KK198753">
    <property type="protein sequence ID" value="KCW88856.1"/>
    <property type="molecule type" value="Genomic_DNA"/>
</dbReference>
<keyword evidence="1" id="KW-0472">Membrane</keyword>
<keyword evidence="1" id="KW-0812">Transmembrane</keyword>
<name>A0A059DEM7_EUCGR</name>
<organism evidence="2">
    <name type="scientific">Eucalyptus grandis</name>
    <name type="common">Flooded gum</name>
    <dbReference type="NCBI Taxonomy" id="71139"/>
    <lineage>
        <taxon>Eukaryota</taxon>
        <taxon>Viridiplantae</taxon>
        <taxon>Streptophyta</taxon>
        <taxon>Embryophyta</taxon>
        <taxon>Tracheophyta</taxon>
        <taxon>Spermatophyta</taxon>
        <taxon>Magnoliopsida</taxon>
        <taxon>eudicotyledons</taxon>
        <taxon>Gunneridae</taxon>
        <taxon>Pentapetalae</taxon>
        <taxon>rosids</taxon>
        <taxon>malvids</taxon>
        <taxon>Myrtales</taxon>
        <taxon>Myrtaceae</taxon>
        <taxon>Myrtoideae</taxon>
        <taxon>Eucalypteae</taxon>
        <taxon>Eucalyptus</taxon>
    </lineage>
</organism>